<keyword evidence="2" id="KW-1185">Reference proteome</keyword>
<sequence length="645" mass="72498">MNGYAADGKSESKVDLVIVGAGPAGLVLAAWASRCNLKYRHIDDKLQRIENGRADALHPRTMEIMQSFGLAEFILKDACPIREIASWNPKRDDEEVIERTGRCSIHDETLGRYPQVGLQQGMIEQVLLDFLKHDGGHDVEWNTTPTLCEVIEPKGDEDIEYPVMMQLGRADEEEYSNCTNGTASASKHHEIVRAKYVVGADGAHSWVRRNFRIEMEGEKTDANFGVMDIIPITNFPDVRISCTIHSHKGSIMTVPREHRLMRFYVQLPESERSPEGVRHPSMDLPDILNAAKGILRPYDLDFKICSWSSNYTIGQRIAKTFSIKNRIFLVGDAVHTHSPTMGVGMNVSMQDSYNLGWKLGMVLQGAANSDILATYSDERRPVATKLIELDKKMSNFYREGPSENAYQYENFRAEFSAFLAGSSITYGTNDLVAPIKKPTERSSHQHQTNGDCSSKQDIHSKSYLATGVSTGQRIPPQELENQADGLTWNLQDIIPSDGHWNLLVFSGAVTGKETMTRLNTLSDKITSSKILGNKNQSSNGLQLRTILIHSSQREGIEYHDFPTAFRPYDDEKGYDYWTIFTSCLKIKKGNPEDDGDAYQRLKIDSSRGCLMLCRPDQHVAMICDLEDVAMVESFLERLVRKTIDA</sequence>
<dbReference type="EMBL" id="JAPDRQ010000271">
    <property type="protein sequence ID" value="KAJ9651225.1"/>
    <property type="molecule type" value="Genomic_DNA"/>
</dbReference>
<dbReference type="Proteomes" id="UP001172386">
    <property type="component" value="Unassembled WGS sequence"/>
</dbReference>
<name>A0ACC2ZUD3_9EURO</name>
<evidence type="ECO:0000313" key="2">
    <source>
        <dbReference type="Proteomes" id="UP001172386"/>
    </source>
</evidence>
<comment type="caution">
    <text evidence="1">The sequence shown here is derived from an EMBL/GenBank/DDBJ whole genome shotgun (WGS) entry which is preliminary data.</text>
</comment>
<protein>
    <submittedName>
        <fullName evidence="1">Uncharacterized protein</fullName>
    </submittedName>
</protein>
<proteinExistence type="predicted"/>
<evidence type="ECO:0000313" key="1">
    <source>
        <dbReference type="EMBL" id="KAJ9651225.1"/>
    </source>
</evidence>
<reference evidence="1" key="1">
    <citation type="submission" date="2022-10" db="EMBL/GenBank/DDBJ databases">
        <title>Culturing micro-colonial fungi from biological soil crusts in the Mojave desert and describing Neophaeococcomyces mojavensis, and introducing the new genera and species Taxawa tesnikishii.</title>
        <authorList>
            <person name="Kurbessoian T."/>
            <person name="Stajich J.E."/>
        </authorList>
    </citation>
    <scope>NUCLEOTIDE SEQUENCE</scope>
    <source>
        <strain evidence="1">JES_112</strain>
    </source>
</reference>
<gene>
    <name evidence="1" type="ORF">H2198_009480</name>
</gene>
<accession>A0ACC2ZUD3</accession>
<organism evidence="1 2">
    <name type="scientific">Neophaeococcomyces mojaviensis</name>
    <dbReference type="NCBI Taxonomy" id="3383035"/>
    <lineage>
        <taxon>Eukaryota</taxon>
        <taxon>Fungi</taxon>
        <taxon>Dikarya</taxon>
        <taxon>Ascomycota</taxon>
        <taxon>Pezizomycotina</taxon>
        <taxon>Eurotiomycetes</taxon>
        <taxon>Chaetothyriomycetidae</taxon>
        <taxon>Chaetothyriales</taxon>
        <taxon>Chaetothyriales incertae sedis</taxon>
        <taxon>Neophaeococcomyces</taxon>
    </lineage>
</organism>